<accession>F6U516</accession>
<reference evidence="4" key="1">
    <citation type="journal article" date="2002" name="Science">
        <title>The draft genome of Ciona intestinalis: insights into chordate and vertebrate origins.</title>
        <authorList>
            <person name="Dehal P."/>
            <person name="Satou Y."/>
            <person name="Campbell R.K."/>
            <person name="Chapman J."/>
            <person name="Degnan B."/>
            <person name="De Tomaso A."/>
            <person name="Davidson B."/>
            <person name="Di Gregorio A."/>
            <person name="Gelpke M."/>
            <person name="Goodstein D.M."/>
            <person name="Harafuji N."/>
            <person name="Hastings K.E."/>
            <person name="Ho I."/>
            <person name="Hotta K."/>
            <person name="Huang W."/>
            <person name="Kawashima T."/>
            <person name="Lemaire P."/>
            <person name="Martinez D."/>
            <person name="Meinertzhagen I.A."/>
            <person name="Necula S."/>
            <person name="Nonaka M."/>
            <person name="Putnam N."/>
            <person name="Rash S."/>
            <person name="Saiga H."/>
            <person name="Satake M."/>
            <person name="Terry A."/>
            <person name="Yamada L."/>
            <person name="Wang H.G."/>
            <person name="Awazu S."/>
            <person name="Azumi K."/>
            <person name="Boore J."/>
            <person name="Branno M."/>
            <person name="Chin-Bow S."/>
            <person name="DeSantis R."/>
            <person name="Doyle S."/>
            <person name="Francino P."/>
            <person name="Keys D.N."/>
            <person name="Haga S."/>
            <person name="Hayashi H."/>
            <person name="Hino K."/>
            <person name="Imai K.S."/>
            <person name="Inaba K."/>
            <person name="Kano S."/>
            <person name="Kobayashi K."/>
            <person name="Kobayashi M."/>
            <person name="Lee B.I."/>
            <person name="Makabe K.W."/>
            <person name="Manohar C."/>
            <person name="Matassi G."/>
            <person name="Medina M."/>
            <person name="Mochizuki Y."/>
            <person name="Mount S."/>
            <person name="Morishita T."/>
            <person name="Miura S."/>
            <person name="Nakayama A."/>
            <person name="Nishizaka S."/>
            <person name="Nomoto H."/>
            <person name="Ohta F."/>
            <person name="Oishi K."/>
            <person name="Rigoutsos I."/>
            <person name="Sano M."/>
            <person name="Sasaki A."/>
            <person name="Sasakura Y."/>
            <person name="Shoguchi E."/>
            <person name="Shin-i T."/>
            <person name="Spagnuolo A."/>
            <person name="Stainier D."/>
            <person name="Suzuki M.M."/>
            <person name="Tassy O."/>
            <person name="Takatori N."/>
            <person name="Tokuoka M."/>
            <person name="Yagi K."/>
            <person name="Yoshizaki F."/>
            <person name="Wada S."/>
            <person name="Zhang C."/>
            <person name="Hyatt P.D."/>
            <person name="Larimer F."/>
            <person name="Detter C."/>
            <person name="Doggett N."/>
            <person name="Glavina T."/>
            <person name="Hawkins T."/>
            <person name="Richardson P."/>
            <person name="Lucas S."/>
            <person name="Kohara Y."/>
            <person name="Levine M."/>
            <person name="Satoh N."/>
            <person name="Rokhsar D.S."/>
        </authorList>
    </citation>
    <scope>NUCLEOTIDE SEQUENCE [LARGE SCALE GENOMIC DNA]</scope>
</reference>
<evidence type="ECO:0000256" key="2">
    <source>
        <dbReference type="SAM" id="MobiDB-lite"/>
    </source>
</evidence>
<dbReference type="SUPFAM" id="SSF101478">
    <property type="entry name" value="ADP-ribosylglycohydrolase"/>
    <property type="match status" value="1"/>
</dbReference>
<dbReference type="KEGG" id="cin:100185653"/>
<accession>A0A1W2WG81</accession>
<dbReference type="InterPro" id="IPR005502">
    <property type="entry name" value="Ribosyl_crysJ1"/>
</dbReference>
<dbReference type="Pfam" id="PF03747">
    <property type="entry name" value="ADP_ribosyl_GH"/>
    <property type="match status" value="1"/>
</dbReference>
<dbReference type="HOGENOM" id="CLU_046767_0_0_1"/>
<evidence type="ECO:0000256" key="1">
    <source>
        <dbReference type="ARBA" id="ARBA00010702"/>
    </source>
</evidence>
<dbReference type="RefSeq" id="XP_002128562.1">
    <property type="nucleotide sequence ID" value="XM_002128526.4"/>
</dbReference>
<evidence type="ECO:0000313" key="4">
    <source>
        <dbReference type="Proteomes" id="UP000008144"/>
    </source>
</evidence>
<proteinExistence type="inferred from homology"/>
<protein>
    <submittedName>
        <fullName evidence="3">Uncharacterized LOC100185653</fullName>
    </submittedName>
</protein>
<dbReference type="EMBL" id="EAAA01002403">
    <property type="status" value="NOT_ANNOTATED_CDS"/>
    <property type="molecule type" value="Genomic_DNA"/>
</dbReference>
<dbReference type="InParanoid" id="F6U516"/>
<dbReference type="Gene3D" id="1.10.4080.10">
    <property type="entry name" value="ADP-ribosylation/Crystallin J1"/>
    <property type="match status" value="1"/>
</dbReference>
<feature type="region of interest" description="Disordered" evidence="2">
    <location>
        <begin position="51"/>
        <end position="80"/>
    </location>
</feature>
<reference evidence="3" key="3">
    <citation type="submission" date="2025-08" db="UniProtKB">
        <authorList>
            <consortium name="Ensembl"/>
        </authorList>
    </citation>
    <scope>IDENTIFICATION</scope>
</reference>
<reference evidence="3" key="4">
    <citation type="submission" date="2025-09" db="UniProtKB">
        <authorList>
            <consortium name="Ensembl"/>
        </authorList>
    </citation>
    <scope>IDENTIFICATION</scope>
</reference>
<dbReference type="InterPro" id="IPR050792">
    <property type="entry name" value="ADP-ribosylglycohydrolase"/>
</dbReference>
<dbReference type="GeneID" id="100185653"/>
<dbReference type="Ensembl" id="ENSCINT00000016102.1">
    <property type="protein sequence ID" value="ENSCINP00000016102.1"/>
    <property type="gene ID" value="ENSCING00000007863.1"/>
</dbReference>
<dbReference type="AlphaFoldDB" id="F6U516"/>
<dbReference type="InterPro" id="IPR036705">
    <property type="entry name" value="Ribosyl_crysJ1_sf"/>
</dbReference>
<dbReference type="PANTHER" id="PTHR16222">
    <property type="entry name" value="ADP-RIBOSYLGLYCOHYDROLASE"/>
    <property type="match status" value="1"/>
</dbReference>
<evidence type="ECO:0000313" key="3">
    <source>
        <dbReference type="Ensembl" id="ENSCINP00000016102.1"/>
    </source>
</evidence>
<dbReference type="EMBL" id="EAAA01002404">
    <property type="status" value="NOT_ANNOTATED_CDS"/>
    <property type="molecule type" value="Genomic_DNA"/>
</dbReference>
<dbReference type="OrthoDB" id="524326at2759"/>
<reference evidence="3" key="2">
    <citation type="journal article" date="2008" name="Genome Biol.">
        <title>Improved genome assembly and evidence-based global gene model set for the chordate Ciona intestinalis: new insight into intron and operon populations.</title>
        <authorList>
            <person name="Satou Y."/>
            <person name="Mineta K."/>
            <person name="Ogasawara M."/>
            <person name="Sasakura Y."/>
            <person name="Shoguchi E."/>
            <person name="Ueno K."/>
            <person name="Yamada L."/>
            <person name="Matsumoto J."/>
            <person name="Wasserscheid J."/>
            <person name="Dewar K."/>
            <person name="Wiley G.B."/>
            <person name="Macmil S.L."/>
            <person name="Roe B.A."/>
            <person name="Zeller R.W."/>
            <person name="Hastings K.E."/>
            <person name="Lemaire P."/>
            <person name="Lindquist E."/>
            <person name="Endo T."/>
            <person name="Hotta K."/>
            <person name="Inaba K."/>
        </authorList>
    </citation>
    <scope>NUCLEOTIDE SEQUENCE [LARGE SCALE GENOMIC DNA]</scope>
    <source>
        <strain evidence="3">wild type</strain>
    </source>
</reference>
<name>F6U516_CIOIN</name>
<organism evidence="3 4">
    <name type="scientific">Ciona intestinalis</name>
    <name type="common">Transparent sea squirt</name>
    <name type="synonym">Ascidia intestinalis</name>
    <dbReference type="NCBI Taxonomy" id="7719"/>
    <lineage>
        <taxon>Eukaryota</taxon>
        <taxon>Metazoa</taxon>
        <taxon>Chordata</taxon>
        <taxon>Tunicata</taxon>
        <taxon>Ascidiacea</taxon>
        <taxon>Phlebobranchia</taxon>
        <taxon>Cionidae</taxon>
        <taxon>Ciona</taxon>
    </lineage>
</organism>
<comment type="similarity">
    <text evidence="1">Belongs to the ADP-ribosylglycohydrolase family.</text>
</comment>
<gene>
    <name evidence="3" type="primary">LOC100185653</name>
</gene>
<dbReference type="PANTHER" id="PTHR16222:SF34">
    <property type="entry name" value="ADP-RIBOSYLGLYCOHYDROLASE"/>
    <property type="match status" value="1"/>
</dbReference>
<dbReference type="Proteomes" id="UP000008144">
    <property type="component" value="Chromosome 7"/>
</dbReference>
<keyword evidence="4" id="KW-1185">Reference proteome</keyword>
<dbReference type="STRING" id="7719.ENSCINP00000016102"/>
<dbReference type="OMA" id="LNAHCAR"/>
<dbReference type="GeneTree" id="ENSGT00530000066677"/>
<sequence>MTSHVKQEALRLAIKGMFIGDSVAMPVHWYYNVLDIKRDFNGWISKYERPLSDHPSSILRKSNKGGSGRHASDKDHPPPVIGNVILHGKLDAWSENASTSHYHQGMAAGQNTLNCHCALQVMRTLSSRGFDSDTDLIKQVLHDYVVFMTTPNSHNDTYAESWHRAFFADWVVANKPTDRDVLFEFAKRRSDRMLKQSPDKQLEAVGLFVVPLPIILYNIHRPLDHVVKIAKEFVRITHPVNLIDEHLVRYITVLHSVVRGASLRDEAEKALKECLGPTAVHMINAFDAKIEKSTDVLSTFQRVTDQIGIACYIEGAMTNIYHICRHYYDDFESGILMNVNIGGENCHRGSALGALLGASAGALGKSIPKKWTEALDFNDKIDQLFNQNLKK</sequence>